<feature type="region of interest" description="Disordered" evidence="24">
    <location>
        <begin position="464"/>
        <end position="698"/>
    </location>
</feature>
<dbReference type="SMART" id="SM00490">
    <property type="entry name" value="HELICc"/>
    <property type="match status" value="1"/>
</dbReference>
<feature type="region of interest" description="Disordered" evidence="24">
    <location>
        <begin position="1322"/>
        <end position="1397"/>
    </location>
</feature>
<evidence type="ECO:0000259" key="25">
    <source>
        <dbReference type="PROSITE" id="PS51192"/>
    </source>
</evidence>
<keyword evidence="6" id="KW-1017">Isopeptide bond</keyword>
<dbReference type="CDD" id="cd18068">
    <property type="entry name" value="DEXHc_ATRX"/>
    <property type="match status" value="1"/>
</dbReference>
<dbReference type="Pfam" id="PF17981">
    <property type="entry name" value="ADD_ATRX"/>
    <property type="match status" value="1"/>
</dbReference>
<dbReference type="InterPro" id="IPR041430">
    <property type="entry name" value="ADD_ATRX"/>
</dbReference>
<evidence type="ECO:0000256" key="7">
    <source>
        <dbReference type="ARBA" id="ARBA00022553"/>
    </source>
</evidence>
<dbReference type="PROSITE" id="PS51192">
    <property type="entry name" value="HELICASE_ATP_BIND_1"/>
    <property type="match status" value="1"/>
</dbReference>
<dbReference type="GeneTree" id="ENSGT00940000155902"/>
<feature type="compositionally biased region" description="Basic and acidic residues" evidence="24">
    <location>
        <begin position="466"/>
        <end position="482"/>
    </location>
</feature>
<dbReference type="CDD" id="cd11726">
    <property type="entry name" value="ADDz_ATRX"/>
    <property type="match status" value="1"/>
</dbReference>
<feature type="compositionally biased region" description="Acidic residues" evidence="24">
    <location>
        <begin position="669"/>
        <end position="689"/>
    </location>
</feature>
<organism evidence="28 29">
    <name type="scientific">Pygocentrus nattereri</name>
    <name type="common">Red-bellied piranha</name>
    <dbReference type="NCBI Taxonomy" id="42514"/>
    <lineage>
        <taxon>Eukaryota</taxon>
        <taxon>Metazoa</taxon>
        <taxon>Chordata</taxon>
        <taxon>Craniata</taxon>
        <taxon>Vertebrata</taxon>
        <taxon>Euteleostomi</taxon>
        <taxon>Actinopterygii</taxon>
        <taxon>Neopterygii</taxon>
        <taxon>Teleostei</taxon>
        <taxon>Ostariophysi</taxon>
        <taxon>Characiformes</taxon>
        <taxon>Characoidei</taxon>
        <taxon>Pygocentrus</taxon>
    </lineage>
</organism>
<feature type="region of interest" description="Disordered" evidence="24">
    <location>
        <begin position="740"/>
        <end position="904"/>
    </location>
</feature>
<evidence type="ECO:0000256" key="20">
    <source>
        <dbReference type="ARBA" id="ARBA00023242"/>
    </source>
</evidence>
<evidence type="ECO:0000256" key="23">
    <source>
        <dbReference type="ARBA" id="ARBA00047995"/>
    </source>
</evidence>
<evidence type="ECO:0000256" key="24">
    <source>
        <dbReference type="SAM" id="MobiDB-lite"/>
    </source>
</evidence>
<reference evidence="28 29" key="1">
    <citation type="submission" date="2020-10" db="EMBL/GenBank/DDBJ databases">
        <title>Pygocentrus nattereri (red-bellied piranha) genome, fPygNat1, primary haplotype.</title>
        <authorList>
            <person name="Myers G."/>
            <person name="Meyer A."/>
            <person name="Karagic N."/>
            <person name="Pippel M."/>
            <person name="Winkler S."/>
            <person name="Tracey A."/>
            <person name="Wood J."/>
            <person name="Formenti G."/>
            <person name="Howe K."/>
            <person name="Fedrigo O."/>
            <person name="Jarvis E.D."/>
        </authorList>
    </citation>
    <scope>NUCLEOTIDE SEQUENCE [LARGE SCALE GENOMIC DNA]</scope>
</reference>
<dbReference type="GO" id="GO:0003677">
    <property type="term" value="F:DNA binding"/>
    <property type="evidence" value="ECO:0007669"/>
    <property type="project" value="UniProtKB-KW"/>
</dbReference>
<evidence type="ECO:0000256" key="4">
    <source>
        <dbReference type="ARBA" id="ARBA00012551"/>
    </source>
</evidence>
<keyword evidence="12" id="KW-0378">Hydrolase</keyword>
<keyword evidence="8" id="KW-0479">Metal-binding</keyword>
<dbReference type="PROSITE" id="PS51194">
    <property type="entry name" value="HELICASE_CTER"/>
    <property type="match status" value="1"/>
</dbReference>
<dbReference type="GO" id="GO:0005524">
    <property type="term" value="F:ATP binding"/>
    <property type="evidence" value="ECO:0007669"/>
    <property type="project" value="UniProtKB-KW"/>
</dbReference>
<sequence>RKPAVVTKHVEVHEPESASEGEQACPADDNNDSTFDMDGLPEDTVVVKPEPVNNEGKDDFRGPEFRNRGGKVKDETPRRHPGESHLQEIVNCTACGKQVNHFQRDSVFQHPALKVLICKSCFRYYMSDDISKDEDGMDEQCRWCAEGGNLICCDYCSNAFCKKCIQRNLGRKELSGIMNEDNKWYCYVCHPEPLQDIVAACEKVLQNLESKKKPKGDHDKAKRDNSKHKHGKSQTTAVNGKDVNSDGAGTLTFSYKTLAVPKELVKKTKKLIETTNGLNTTFVQFIQQGSVQRGDSVVRYRHLKAFRSVLADLKKVHGTLEESLEVEFRDLEVQNGEAHGSADSQTVDNAVPDSQHADEVSEKVLDSTANYSPVVLGDHVDAGETSLDKDIVSIPPSVPEELFEMVESLADCVKQEDASNTADPDDGKVDDASLSNEESEESSKRSESLGKKLFVKLTPVPLKITIKRDKGEDASKSKERDGGAVSPDEGADSRRSPRMKTTPLRKSSEGKDKSKSDESKDKKEKNDNGLELPASSPVDSDSDEVPEVLRRTEGMGASSDEQEAEHNGKPSVDGANENKRSSSRFSARTSAKRKLNVSSSDSDQGAKSSKAKKKVTKKKKGKESDSSNHDSDLEKEINKKVAKKGPKRSFERVRRSQRAKGNAAKDSSSDDDDNDEEEGQAADSGEESGDQQKMKPILESVVTGIDTFHQSSGEWTKNLKDGDLFRLIAKKMLLAQIKANYSSGDATSSEDEDGKKEDEKSSSKEEEETSDSGSDVDVKKGGRRHSLLRKKLTLSEGESDDEKPAKSKKEVKRKGRRKGSNSDSESALSAAVSEDEDESKTKRRTRSSKKADKDRSYQKEKKKKRRRIKVQDSSSSEGEEEEDGEGDDKGTPKGRKKIRKILKDDKLRSETQNALKEEEERRKRIAEREQLREKLREVTCPITTKLVLDEDEETKEPLVQVHRNLVTKLKPHQVDGVQFIWDCCCESVKKVQKSTGSGCILAHCMGLGKTLQVVTFLHTMLLCEKLNFSTALVVCPLNTVLNWLNEFEKWQEGLKDEETLEVTELATVKRPQERAYALQRWQEDGGVMIIGYEMYRNLTQGRNIKSKKLKEAFQKTLVDPGPDFVICDEGHVLKNEASAVSKAMNSIKTRRRVVLTGTPLQNNLIEYHCMVNFIKENLLGSVKEFRNRFINPIQNGQCADSTLVDVRIMKKRAHILYEMLAGCVQRRDYTALTKFLPPKHEYVLAIRMTPVQCKLYRYYLEHFTGVGSALEGGRSRAGTKLFQDFQMLSRIWTHPWCLQLDYISKENKGYFDEDSMEEFIASETEESSMSLTSEDEKKKKRGRGKSQSSDKSDSDDVEVIKEWNTSSRGGNPEGRNRAEPVEEGGNSGPGSPSPDWYKEFVSEADSEVLEHSGKIVLLFEILRMAEEVEDKVLVFSQSLISLDLIEDFLELAGRAKEEGKISPYKGEGKWFRNIDYYRLDGSTNAMTRKKWAEEFNDTSNVRGRLFLISTRAGSLGINLVAANRVIIFDASWNPSYDIQSIFRVYRFGQVKTVFVYRFLAQGTMEEKIYDRQVTKQSLSFRVVDQQQIERHFTMNELTELYTFEPDQLDDPSEKKSKRATPMLPKDPVLAELLHSFKDQIVGYHEHDSLLDHKEEEALSEEERKAAWAEYEAEKKGLSMRFNQPAYSHMGIGAQNAYFPFNVAALASMSNQQLEELINQGRQKVVEATNALKSLPRESLEDVIGQWKENPNLTESQVQSMALGRQASFEIELKHRESVYRDVLNKQQTLMMYVQKVIANRKVQEQQLAMARQGLLMNQLALQNGIAGGMSQMELLGLYQQLGALQGLPTPQLGKNPGPSKGL</sequence>
<dbReference type="GO" id="GO:0000781">
    <property type="term" value="C:chromosome, telomeric region"/>
    <property type="evidence" value="ECO:0007669"/>
    <property type="project" value="UniProtKB-SubCell"/>
</dbReference>
<keyword evidence="15" id="KW-0067">ATP-binding</keyword>
<dbReference type="GO" id="GO:0016604">
    <property type="term" value="C:nuclear body"/>
    <property type="evidence" value="ECO:0007669"/>
    <property type="project" value="UniProtKB-ARBA"/>
</dbReference>
<feature type="compositionally biased region" description="Basic residues" evidence="24">
    <location>
        <begin position="781"/>
        <end position="792"/>
    </location>
</feature>
<keyword evidence="11" id="KW-0863">Zinc-finger</keyword>
<dbReference type="FunFam" id="3.40.50.300:FF:000377">
    <property type="entry name" value="transcriptional regulator ATRX isoform X1"/>
    <property type="match status" value="1"/>
</dbReference>
<feature type="compositionally biased region" description="Basic residues" evidence="24">
    <location>
        <begin position="809"/>
        <end position="819"/>
    </location>
</feature>
<keyword evidence="7" id="KW-0597">Phosphoprotein</keyword>
<proteinExistence type="inferred from homology"/>
<feature type="region of interest" description="Disordered" evidence="24">
    <location>
        <begin position="416"/>
        <end position="448"/>
    </location>
</feature>
<feature type="compositionally biased region" description="Basic and acidic residues" evidence="24">
    <location>
        <begin position="849"/>
        <end position="859"/>
    </location>
</feature>
<evidence type="ECO:0000256" key="9">
    <source>
        <dbReference type="ARBA" id="ARBA00022741"/>
    </source>
</evidence>
<evidence type="ECO:0000256" key="19">
    <source>
        <dbReference type="ARBA" id="ARBA00023204"/>
    </source>
</evidence>
<keyword evidence="29" id="KW-1185">Reference proteome</keyword>
<feature type="compositionally biased region" description="Acidic residues" evidence="24">
    <location>
        <begin position="877"/>
        <end position="886"/>
    </location>
</feature>
<dbReference type="SMART" id="SM00487">
    <property type="entry name" value="DEXDc"/>
    <property type="match status" value="1"/>
</dbReference>
<dbReference type="GO" id="GO:0045944">
    <property type="term" value="P:positive regulation of transcription by RNA polymerase II"/>
    <property type="evidence" value="ECO:0007669"/>
    <property type="project" value="UniProtKB-ARBA"/>
</dbReference>
<evidence type="ECO:0000256" key="18">
    <source>
        <dbReference type="ARBA" id="ARBA00023125"/>
    </source>
</evidence>
<dbReference type="InterPro" id="IPR014001">
    <property type="entry name" value="Helicase_ATP-bd"/>
</dbReference>
<feature type="compositionally biased region" description="Low complexity" evidence="24">
    <location>
        <begin position="598"/>
        <end position="608"/>
    </location>
</feature>
<reference evidence="28" key="3">
    <citation type="submission" date="2025-09" db="UniProtKB">
        <authorList>
            <consortium name="Ensembl"/>
        </authorList>
    </citation>
    <scope>IDENTIFICATION</scope>
</reference>
<dbReference type="InterPro" id="IPR013083">
    <property type="entry name" value="Znf_RING/FYVE/PHD"/>
</dbReference>
<accession>A0AAR2LS23</accession>
<feature type="compositionally biased region" description="Basic and acidic residues" evidence="24">
    <location>
        <begin position="55"/>
        <end position="83"/>
    </location>
</feature>
<evidence type="ECO:0000256" key="17">
    <source>
        <dbReference type="ARBA" id="ARBA00022895"/>
    </source>
</evidence>
<dbReference type="CDD" id="cd18793">
    <property type="entry name" value="SF2_C_SNF"/>
    <property type="match status" value="1"/>
</dbReference>
<feature type="region of interest" description="Disordered" evidence="24">
    <location>
        <begin position="1"/>
        <end position="83"/>
    </location>
</feature>
<evidence type="ECO:0000256" key="3">
    <source>
        <dbReference type="ARBA" id="ARBA00007025"/>
    </source>
</evidence>
<name>A0AAR2LS23_PYGNA</name>
<dbReference type="GO" id="GO:0008270">
    <property type="term" value="F:zinc ion binding"/>
    <property type="evidence" value="ECO:0007669"/>
    <property type="project" value="UniProtKB-KW"/>
</dbReference>
<evidence type="ECO:0000256" key="14">
    <source>
        <dbReference type="ARBA" id="ARBA00022833"/>
    </source>
</evidence>
<keyword evidence="5" id="KW-0158">Chromosome</keyword>
<dbReference type="GO" id="GO:0016887">
    <property type="term" value="F:ATP hydrolysis activity"/>
    <property type="evidence" value="ECO:0007669"/>
    <property type="project" value="InterPro"/>
</dbReference>
<keyword evidence="9" id="KW-0547">Nucleotide-binding</keyword>
<keyword evidence="19" id="KW-0234">DNA repair</keyword>
<dbReference type="GO" id="GO:0006281">
    <property type="term" value="P:DNA repair"/>
    <property type="evidence" value="ECO:0007669"/>
    <property type="project" value="UniProtKB-KW"/>
</dbReference>
<dbReference type="PANTHER" id="PTHR45797:SF3">
    <property type="entry name" value="TRANSCRIPTIONAL REGULATOR ATRX HOMOLOG"/>
    <property type="match status" value="1"/>
</dbReference>
<feature type="region of interest" description="Disordered" evidence="24">
    <location>
        <begin position="335"/>
        <end position="362"/>
    </location>
</feature>
<gene>
    <name evidence="28" type="primary">ATRX</name>
</gene>
<evidence type="ECO:0000256" key="22">
    <source>
        <dbReference type="ARBA" id="ARBA00043074"/>
    </source>
</evidence>
<feature type="domain" description="PHD-type" evidence="27">
    <location>
        <begin position="80"/>
        <end position="217"/>
    </location>
</feature>
<evidence type="ECO:0000256" key="8">
    <source>
        <dbReference type="ARBA" id="ARBA00022723"/>
    </source>
</evidence>
<feature type="compositionally biased region" description="Basic and acidic residues" evidence="24">
    <location>
        <begin position="1348"/>
        <end position="1361"/>
    </location>
</feature>
<keyword evidence="14" id="KW-0862">Zinc</keyword>
<evidence type="ECO:0000256" key="21">
    <source>
        <dbReference type="ARBA" id="ARBA00031106"/>
    </source>
</evidence>
<protein>
    <recommendedName>
        <fullName evidence="4">DNA helicase</fullName>
        <ecNumber evidence="4">3.6.4.12</ecNumber>
    </recommendedName>
    <alternativeName>
        <fullName evidence="21">ATP-dependent helicase ATRX</fullName>
    </alternativeName>
    <alternativeName>
        <fullName evidence="22">X-linked nuclear protein</fullName>
    </alternativeName>
</protein>
<dbReference type="Proteomes" id="UP001501920">
    <property type="component" value="Chromosome 8"/>
</dbReference>
<dbReference type="InterPro" id="IPR025766">
    <property type="entry name" value="ADD"/>
</dbReference>
<dbReference type="FunFam" id="3.40.50.10810:FF:000011">
    <property type="entry name" value="Transcriptional regulator ATRX homolog"/>
    <property type="match status" value="1"/>
</dbReference>
<dbReference type="InterPro" id="IPR000330">
    <property type="entry name" value="SNF2_N"/>
</dbReference>
<evidence type="ECO:0000256" key="5">
    <source>
        <dbReference type="ARBA" id="ARBA00022454"/>
    </source>
</evidence>
<dbReference type="Gene3D" id="1.20.120.850">
    <property type="entry name" value="SWI2/SNF2 ATPases, N-terminal domain"/>
    <property type="match status" value="1"/>
</dbReference>
<evidence type="ECO:0000256" key="1">
    <source>
        <dbReference type="ARBA" id="ARBA00004123"/>
    </source>
</evidence>
<dbReference type="EC" id="3.6.4.12" evidence="4"/>
<evidence type="ECO:0000256" key="12">
    <source>
        <dbReference type="ARBA" id="ARBA00022801"/>
    </source>
</evidence>
<evidence type="ECO:0000256" key="6">
    <source>
        <dbReference type="ARBA" id="ARBA00022499"/>
    </source>
</evidence>
<feature type="domain" description="Helicase C-terminal" evidence="26">
    <location>
        <begin position="1420"/>
        <end position="1598"/>
    </location>
</feature>
<dbReference type="InterPro" id="IPR049730">
    <property type="entry name" value="SNF2/RAD54-like_C"/>
</dbReference>
<dbReference type="PANTHER" id="PTHR45797">
    <property type="entry name" value="RAD54-LIKE"/>
    <property type="match status" value="1"/>
</dbReference>
<dbReference type="InterPro" id="IPR044574">
    <property type="entry name" value="ARIP4-like"/>
</dbReference>
<dbReference type="Pfam" id="PF00176">
    <property type="entry name" value="SNF2-rel_dom"/>
    <property type="match status" value="1"/>
</dbReference>
<dbReference type="InterPro" id="IPR027417">
    <property type="entry name" value="P-loop_NTPase"/>
</dbReference>
<dbReference type="InterPro" id="IPR038718">
    <property type="entry name" value="SNF2-like_sf"/>
</dbReference>
<dbReference type="InterPro" id="IPR001650">
    <property type="entry name" value="Helicase_C-like"/>
</dbReference>
<evidence type="ECO:0000256" key="11">
    <source>
        <dbReference type="ARBA" id="ARBA00022771"/>
    </source>
</evidence>
<comment type="similarity">
    <text evidence="3">Belongs to the SNF2/RAD54 helicase family.</text>
</comment>
<dbReference type="GO" id="GO:0003678">
    <property type="term" value="F:DNA helicase activity"/>
    <property type="evidence" value="ECO:0007669"/>
    <property type="project" value="UniProtKB-EC"/>
</dbReference>
<evidence type="ECO:0000256" key="2">
    <source>
        <dbReference type="ARBA" id="ARBA00004574"/>
    </source>
</evidence>
<evidence type="ECO:0000313" key="28">
    <source>
        <dbReference type="Ensembl" id="ENSPNAP00000077111.1"/>
    </source>
</evidence>
<dbReference type="Gene3D" id="3.40.50.10810">
    <property type="entry name" value="Tandem AAA-ATPase domain"/>
    <property type="match status" value="1"/>
</dbReference>
<dbReference type="SUPFAM" id="SSF52540">
    <property type="entry name" value="P-loop containing nucleoside triphosphate hydrolases"/>
    <property type="match status" value="2"/>
</dbReference>
<dbReference type="PROSITE" id="PS51533">
    <property type="entry name" value="ADD"/>
    <property type="match status" value="1"/>
</dbReference>
<feature type="region of interest" description="Disordered" evidence="24">
    <location>
        <begin position="211"/>
        <end position="243"/>
    </location>
</feature>
<dbReference type="SUPFAM" id="SSF57903">
    <property type="entry name" value="FYVE/PHD zinc finger"/>
    <property type="match status" value="1"/>
</dbReference>
<evidence type="ECO:0000313" key="29">
    <source>
        <dbReference type="Proteomes" id="UP001501920"/>
    </source>
</evidence>
<feature type="domain" description="Helicase ATP-binding" evidence="25">
    <location>
        <begin position="990"/>
        <end position="1177"/>
    </location>
</feature>
<evidence type="ECO:0000256" key="13">
    <source>
        <dbReference type="ARBA" id="ARBA00022806"/>
    </source>
</evidence>
<keyword evidence="16" id="KW-0832">Ubl conjugation</keyword>
<dbReference type="Gene3D" id="3.40.50.300">
    <property type="entry name" value="P-loop containing nucleotide triphosphate hydrolases"/>
    <property type="match status" value="2"/>
</dbReference>
<dbReference type="GO" id="GO:0140719">
    <property type="term" value="P:constitutive heterochromatin formation"/>
    <property type="evidence" value="ECO:0007669"/>
    <property type="project" value="UniProtKB-ARBA"/>
</dbReference>
<keyword evidence="18" id="KW-0238">DNA-binding</keyword>
<feature type="compositionally biased region" description="Basic and acidic residues" evidence="24">
    <location>
        <begin position="622"/>
        <end position="639"/>
    </location>
</feature>
<keyword evidence="10" id="KW-0227">DNA damage</keyword>
<dbReference type="Pfam" id="PF00271">
    <property type="entry name" value="Helicase_C"/>
    <property type="match status" value="1"/>
</dbReference>
<evidence type="ECO:0000259" key="26">
    <source>
        <dbReference type="PROSITE" id="PS51194"/>
    </source>
</evidence>
<feature type="compositionally biased region" description="Basic and acidic residues" evidence="24">
    <location>
        <begin position="753"/>
        <end position="764"/>
    </location>
</feature>
<keyword evidence="17" id="KW-0779">Telomere</keyword>
<dbReference type="InterPro" id="IPR058901">
    <property type="entry name" value="ATRX_C"/>
</dbReference>
<dbReference type="Pfam" id="PF26143">
    <property type="entry name" value="ATRX_C"/>
    <property type="match status" value="1"/>
</dbReference>
<feature type="compositionally biased region" description="Basic and acidic residues" evidence="24">
    <location>
        <begin position="506"/>
        <end position="528"/>
    </location>
</feature>
<dbReference type="Gene3D" id="3.30.40.10">
    <property type="entry name" value="Zinc/RING finger domain, C3HC4 (zinc finger)"/>
    <property type="match status" value="1"/>
</dbReference>
<evidence type="ECO:0000259" key="27">
    <source>
        <dbReference type="PROSITE" id="PS51533"/>
    </source>
</evidence>
<comment type="catalytic activity">
    <reaction evidence="23">
        <text>ATP + H2O = ADP + phosphate + H(+)</text>
        <dbReference type="Rhea" id="RHEA:13065"/>
        <dbReference type="ChEBI" id="CHEBI:15377"/>
        <dbReference type="ChEBI" id="CHEBI:15378"/>
        <dbReference type="ChEBI" id="CHEBI:30616"/>
        <dbReference type="ChEBI" id="CHEBI:43474"/>
        <dbReference type="ChEBI" id="CHEBI:456216"/>
        <dbReference type="EC" id="3.6.4.12"/>
    </reaction>
</comment>
<reference evidence="28" key="2">
    <citation type="submission" date="2025-08" db="UniProtKB">
        <authorList>
            <consortium name="Ensembl"/>
        </authorList>
    </citation>
    <scope>IDENTIFICATION</scope>
</reference>
<evidence type="ECO:0000256" key="10">
    <source>
        <dbReference type="ARBA" id="ARBA00022763"/>
    </source>
</evidence>
<dbReference type="Ensembl" id="ENSPNAT00000084056.1">
    <property type="protein sequence ID" value="ENSPNAP00000077111.1"/>
    <property type="gene ID" value="ENSPNAG00000019937.2"/>
</dbReference>
<comment type="subcellular location">
    <subcellularLocation>
        <location evidence="2">Chromosome</location>
        <location evidence="2">Telomere</location>
    </subcellularLocation>
    <subcellularLocation>
        <location evidence="1">Nucleus</location>
    </subcellularLocation>
</comment>
<evidence type="ECO:0000256" key="16">
    <source>
        <dbReference type="ARBA" id="ARBA00022843"/>
    </source>
</evidence>
<evidence type="ECO:0000256" key="15">
    <source>
        <dbReference type="ARBA" id="ARBA00022840"/>
    </source>
</evidence>
<keyword evidence="20" id="KW-0539">Nucleus</keyword>
<feature type="compositionally biased region" description="Basic residues" evidence="24">
    <location>
        <begin position="609"/>
        <end position="621"/>
    </location>
</feature>
<dbReference type="InterPro" id="IPR011011">
    <property type="entry name" value="Znf_FYVE_PHD"/>
</dbReference>
<keyword evidence="13" id="KW-0347">Helicase</keyword>